<feature type="transmembrane region" description="Helical" evidence="6">
    <location>
        <begin position="198"/>
        <end position="221"/>
    </location>
</feature>
<reference evidence="8 9" key="1">
    <citation type="submission" date="2019-11" db="EMBL/GenBank/DDBJ databases">
        <authorList>
            <person name="Holert J."/>
        </authorList>
    </citation>
    <scope>NUCLEOTIDE SEQUENCE [LARGE SCALE GENOMIC DNA]</scope>
    <source>
        <strain evidence="8">BC5_2</strain>
    </source>
</reference>
<evidence type="ECO:0000259" key="7">
    <source>
        <dbReference type="Pfam" id="PF09335"/>
    </source>
</evidence>
<evidence type="ECO:0000256" key="3">
    <source>
        <dbReference type="ARBA" id="ARBA00022692"/>
    </source>
</evidence>
<protein>
    <recommendedName>
        <fullName evidence="6">TVP38/TMEM64 family membrane protein</fullName>
    </recommendedName>
</protein>
<dbReference type="InterPro" id="IPR015414">
    <property type="entry name" value="TMEM64"/>
</dbReference>
<feature type="transmembrane region" description="Helical" evidence="6">
    <location>
        <begin position="52"/>
        <end position="78"/>
    </location>
</feature>
<comment type="subcellular location">
    <subcellularLocation>
        <location evidence="1 6">Cell membrane</location>
        <topology evidence="1 6">Multi-pass membrane protein</topology>
    </subcellularLocation>
</comment>
<feature type="transmembrane region" description="Helical" evidence="6">
    <location>
        <begin position="164"/>
        <end position="186"/>
    </location>
</feature>
<dbReference type="GO" id="GO:0005886">
    <property type="term" value="C:plasma membrane"/>
    <property type="evidence" value="ECO:0007669"/>
    <property type="project" value="UniProtKB-SubCell"/>
</dbReference>
<accession>A0A5S9MWZ4</accession>
<sequence length="231" mass="25036">MMKQGSVKIIVAVLAVIAVIVFFVSGGQDVFTLANIKVVQGDIAGLFTEHPVLIIAGFMAIYIACTALSIPVATLLTLLAGSVFGFIPGLIIASFASTMGATLAFLLARFLFRDSLQTRYADNLTRINQGLQEEGGFFLFAMRLVPLFPFFMVNFLFGLTPIKTLTFFGISQLGMLPGTAVYVYAGTELGQIDQLQDIASPSLLIAFALLGVFPIASKHFLRWLKQLRNKA</sequence>
<comment type="similarity">
    <text evidence="6">Belongs to the TVP38/TMEM64 family.</text>
</comment>
<keyword evidence="3 6" id="KW-0812">Transmembrane</keyword>
<feature type="domain" description="VTT" evidence="7">
    <location>
        <begin position="73"/>
        <end position="187"/>
    </location>
</feature>
<organism evidence="8 9">
    <name type="scientific">BD1-7 clade bacterium</name>
    <dbReference type="NCBI Taxonomy" id="2029982"/>
    <lineage>
        <taxon>Bacteria</taxon>
        <taxon>Pseudomonadati</taxon>
        <taxon>Pseudomonadota</taxon>
        <taxon>Gammaproteobacteria</taxon>
        <taxon>Cellvibrionales</taxon>
        <taxon>Spongiibacteraceae</taxon>
        <taxon>BD1-7 clade</taxon>
    </lineage>
</organism>
<evidence type="ECO:0000256" key="2">
    <source>
        <dbReference type="ARBA" id="ARBA00022475"/>
    </source>
</evidence>
<evidence type="ECO:0000313" key="9">
    <source>
        <dbReference type="Proteomes" id="UP000434580"/>
    </source>
</evidence>
<feature type="transmembrane region" description="Helical" evidence="6">
    <location>
        <begin position="137"/>
        <end position="157"/>
    </location>
</feature>
<evidence type="ECO:0000256" key="4">
    <source>
        <dbReference type="ARBA" id="ARBA00022989"/>
    </source>
</evidence>
<keyword evidence="5 6" id="KW-0472">Membrane</keyword>
<dbReference type="Proteomes" id="UP000434580">
    <property type="component" value="Unassembled WGS sequence"/>
</dbReference>
<feature type="transmembrane region" description="Helical" evidence="6">
    <location>
        <begin position="7"/>
        <end position="25"/>
    </location>
</feature>
<feature type="transmembrane region" description="Helical" evidence="6">
    <location>
        <begin position="90"/>
        <end position="112"/>
    </location>
</feature>
<dbReference type="PANTHER" id="PTHR12677">
    <property type="entry name" value="GOLGI APPARATUS MEMBRANE PROTEIN TVP38-RELATED"/>
    <property type="match status" value="1"/>
</dbReference>
<dbReference type="Pfam" id="PF09335">
    <property type="entry name" value="VTT_dom"/>
    <property type="match status" value="1"/>
</dbReference>
<proteinExistence type="inferred from homology"/>
<dbReference type="InterPro" id="IPR032816">
    <property type="entry name" value="VTT_dom"/>
</dbReference>
<gene>
    <name evidence="8" type="primary">ydjZ</name>
    <name evidence="8" type="ORF">DPBNPPHM_00376</name>
</gene>
<dbReference type="EMBL" id="CACSII010000001">
    <property type="protein sequence ID" value="CAA0081678.1"/>
    <property type="molecule type" value="Genomic_DNA"/>
</dbReference>
<evidence type="ECO:0000256" key="5">
    <source>
        <dbReference type="ARBA" id="ARBA00023136"/>
    </source>
</evidence>
<keyword evidence="4 6" id="KW-1133">Transmembrane helix</keyword>
<dbReference type="PANTHER" id="PTHR12677:SF59">
    <property type="entry name" value="GOLGI APPARATUS MEMBRANE PROTEIN TVP38-RELATED"/>
    <property type="match status" value="1"/>
</dbReference>
<dbReference type="AlphaFoldDB" id="A0A5S9MWZ4"/>
<name>A0A5S9MWZ4_9GAMM</name>
<evidence type="ECO:0000313" key="8">
    <source>
        <dbReference type="EMBL" id="CAA0081678.1"/>
    </source>
</evidence>
<evidence type="ECO:0000256" key="1">
    <source>
        <dbReference type="ARBA" id="ARBA00004651"/>
    </source>
</evidence>
<keyword evidence="2 6" id="KW-1003">Cell membrane</keyword>
<evidence type="ECO:0000256" key="6">
    <source>
        <dbReference type="RuleBase" id="RU366058"/>
    </source>
</evidence>